<evidence type="ECO:0000313" key="2">
    <source>
        <dbReference type="Proteomes" id="UP001596053"/>
    </source>
</evidence>
<name>A0ABW0J116_9HYPH</name>
<evidence type="ECO:0000313" key="1">
    <source>
        <dbReference type="EMBL" id="MFC5423276.1"/>
    </source>
</evidence>
<gene>
    <name evidence="1" type="ORF">ACFPOB_27405</name>
</gene>
<dbReference type="EMBL" id="JBHSLW010000070">
    <property type="protein sequence ID" value="MFC5423276.1"/>
    <property type="molecule type" value="Genomic_DNA"/>
</dbReference>
<organism evidence="1 2">
    <name type="scientific">Bosea eneae</name>
    <dbReference type="NCBI Taxonomy" id="151454"/>
    <lineage>
        <taxon>Bacteria</taxon>
        <taxon>Pseudomonadati</taxon>
        <taxon>Pseudomonadota</taxon>
        <taxon>Alphaproteobacteria</taxon>
        <taxon>Hyphomicrobiales</taxon>
        <taxon>Boseaceae</taxon>
        <taxon>Bosea</taxon>
    </lineage>
</organism>
<protein>
    <submittedName>
        <fullName evidence="1">Uncharacterized protein</fullName>
    </submittedName>
</protein>
<sequence>MFDKAMFKEQFPATWRAAMAYRRQQGRCDLPEGRAIEPVGVGPAAMPGTPGPNAMGSGRSLQLAITACDGDAIVIRIARDGDGFTAIVDLDRHPLLDRVEGEAR</sequence>
<dbReference type="Proteomes" id="UP001596053">
    <property type="component" value="Unassembled WGS sequence"/>
</dbReference>
<dbReference type="RefSeq" id="WP_173048923.1">
    <property type="nucleotide sequence ID" value="NZ_JBHSLW010000070.1"/>
</dbReference>
<accession>A0ABW0J116</accession>
<proteinExistence type="predicted"/>
<reference evidence="2" key="1">
    <citation type="journal article" date="2019" name="Int. J. Syst. Evol. Microbiol.">
        <title>The Global Catalogue of Microorganisms (GCM) 10K type strain sequencing project: providing services to taxonomists for standard genome sequencing and annotation.</title>
        <authorList>
            <consortium name="The Broad Institute Genomics Platform"/>
            <consortium name="The Broad Institute Genome Sequencing Center for Infectious Disease"/>
            <person name="Wu L."/>
            <person name="Ma J."/>
        </authorList>
    </citation>
    <scope>NUCLEOTIDE SEQUENCE [LARGE SCALE GENOMIC DNA]</scope>
    <source>
        <strain evidence="2">NCAIM B.01391</strain>
    </source>
</reference>
<keyword evidence="2" id="KW-1185">Reference proteome</keyword>
<comment type="caution">
    <text evidence="1">The sequence shown here is derived from an EMBL/GenBank/DDBJ whole genome shotgun (WGS) entry which is preliminary data.</text>
</comment>